<protein>
    <submittedName>
        <fullName evidence="2">Uncharacterized protein</fullName>
    </submittedName>
</protein>
<dbReference type="AlphaFoldDB" id="A0A1V6V7G3"/>
<sequence>MNTSTHSKLHKQNTNPTLTSNIKHTLIQLISMLLIFVLITLWLRQRTPARKRKRKIRMHKERLVRRLRAERQFNTISLRQRPAGLYTTSSVVASAYEARVETQSAEVMPKTA</sequence>
<keyword evidence="3" id="KW-1185">Reference proteome</keyword>
<evidence type="ECO:0000256" key="1">
    <source>
        <dbReference type="SAM" id="Phobius"/>
    </source>
</evidence>
<reference evidence="3" key="1">
    <citation type="journal article" date="2017" name="Nat. Microbiol.">
        <title>Global analysis of biosynthetic gene clusters reveals vast potential of secondary metabolite production in Penicillium species.</title>
        <authorList>
            <person name="Nielsen J.C."/>
            <person name="Grijseels S."/>
            <person name="Prigent S."/>
            <person name="Ji B."/>
            <person name="Dainat J."/>
            <person name="Nielsen K.F."/>
            <person name="Frisvad J.C."/>
            <person name="Workman M."/>
            <person name="Nielsen J."/>
        </authorList>
    </citation>
    <scope>NUCLEOTIDE SEQUENCE [LARGE SCALE GENOMIC DNA]</scope>
    <source>
        <strain evidence="3">IBT 31321</strain>
    </source>
</reference>
<dbReference type="EMBL" id="MDDG01000001">
    <property type="protein sequence ID" value="OQE46586.1"/>
    <property type="molecule type" value="Genomic_DNA"/>
</dbReference>
<organism evidence="2 3">
    <name type="scientific">Penicillium coprophilum</name>
    <dbReference type="NCBI Taxonomy" id="36646"/>
    <lineage>
        <taxon>Eukaryota</taxon>
        <taxon>Fungi</taxon>
        <taxon>Dikarya</taxon>
        <taxon>Ascomycota</taxon>
        <taxon>Pezizomycotina</taxon>
        <taxon>Eurotiomycetes</taxon>
        <taxon>Eurotiomycetidae</taxon>
        <taxon>Eurotiales</taxon>
        <taxon>Aspergillaceae</taxon>
        <taxon>Penicillium</taxon>
    </lineage>
</organism>
<accession>A0A1V6V7G3</accession>
<keyword evidence="1" id="KW-0812">Transmembrane</keyword>
<dbReference type="Proteomes" id="UP000191500">
    <property type="component" value="Unassembled WGS sequence"/>
</dbReference>
<name>A0A1V6V7G3_9EURO</name>
<evidence type="ECO:0000313" key="3">
    <source>
        <dbReference type="Proteomes" id="UP000191500"/>
    </source>
</evidence>
<comment type="caution">
    <text evidence="2">The sequence shown here is derived from an EMBL/GenBank/DDBJ whole genome shotgun (WGS) entry which is preliminary data.</text>
</comment>
<evidence type="ECO:0000313" key="2">
    <source>
        <dbReference type="EMBL" id="OQE46586.1"/>
    </source>
</evidence>
<feature type="transmembrane region" description="Helical" evidence="1">
    <location>
        <begin position="25"/>
        <end position="43"/>
    </location>
</feature>
<proteinExistence type="predicted"/>
<gene>
    <name evidence="2" type="ORF">PENCOP_c001G00266</name>
</gene>
<keyword evidence="1" id="KW-1133">Transmembrane helix</keyword>
<keyword evidence="1" id="KW-0472">Membrane</keyword>